<dbReference type="InterPro" id="IPR006189">
    <property type="entry name" value="CHASE_dom"/>
</dbReference>
<dbReference type="InterPro" id="IPR003661">
    <property type="entry name" value="HisK_dim/P_dom"/>
</dbReference>
<reference evidence="12" key="1">
    <citation type="journal article" date="2014" name="Int. J. Syst. Evol. Microbiol.">
        <title>Complete genome of a new Firmicutes species belonging to the dominant human colonic microbiota ('Ruminococcus bicirculans') reveals two chromosomes and a selective capacity to utilize plant glucans.</title>
        <authorList>
            <consortium name="NISC Comparative Sequencing Program"/>
            <person name="Wegmann U."/>
            <person name="Louis P."/>
            <person name="Goesmann A."/>
            <person name="Henrissat B."/>
            <person name="Duncan S.H."/>
            <person name="Flint H.J."/>
        </authorList>
    </citation>
    <scope>NUCLEOTIDE SEQUENCE</scope>
    <source>
        <strain evidence="12">CGMCC 1.15931</strain>
    </source>
</reference>
<dbReference type="SUPFAM" id="SSF55785">
    <property type="entry name" value="PYP-like sensor domain (PAS domain)"/>
    <property type="match status" value="1"/>
</dbReference>
<dbReference type="InterPro" id="IPR004358">
    <property type="entry name" value="Sig_transdc_His_kin-like_C"/>
</dbReference>
<dbReference type="InterPro" id="IPR036890">
    <property type="entry name" value="HATPase_C_sf"/>
</dbReference>
<dbReference type="Gene3D" id="3.30.450.20">
    <property type="entry name" value="PAS domain"/>
    <property type="match status" value="1"/>
</dbReference>
<keyword evidence="5 8" id="KW-0812">Transmembrane</keyword>
<comment type="catalytic activity">
    <reaction evidence="1">
        <text>ATP + protein L-histidine = ADP + protein N-phospho-L-histidine.</text>
        <dbReference type="EC" id="2.7.13.3"/>
    </reaction>
</comment>
<dbReference type="EC" id="2.7.13.3" evidence="3"/>
<keyword evidence="4" id="KW-0597">Phosphoprotein</keyword>
<dbReference type="Proteomes" id="UP000430634">
    <property type="component" value="Unassembled WGS sequence"/>
</dbReference>
<dbReference type="CDD" id="cd00130">
    <property type="entry name" value="PAS"/>
    <property type="match status" value="1"/>
</dbReference>
<accession>A0A6I3T4Z6</accession>
<keyword evidence="7 8" id="KW-0472">Membrane</keyword>
<dbReference type="Pfam" id="PF03924">
    <property type="entry name" value="CHASE"/>
    <property type="match status" value="1"/>
</dbReference>
<evidence type="ECO:0000259" key="9">
    <source>
        <dbReference type="PROSITE" id="PS50109"/>
    </source>
</evidence>
<dbReference type="PRINTS" id="PR00344">
    <property type="entry name" value="BCTRLSENSOR"/>
</dbReference>
<dbReference type="PANTHER" id="PTHR43065">
    <property type="entry name" value="SENSOR HISTIDINE KINASE"/>
    <property type="match status" value="1"/>
</dbReference>
<organism evidence="13 14">
    <name type="scientific">Pseudoduganella buxea</name>
    <dbReference type="NCBI Taxonomy" id="1949069"/>
    <lineage>
        <taxon>Bacteria</taxon>
        <taxon>Pseudomonadati</taxon>
        <taxon>Pseudomonadota</taxon>
        <taxon>Betaproteobacteria</taxon>
        <taxon>Burkholderiales</taxon>
        <taxon>Oxalobacteraceae</taxon>
        <taxon>Telluria group</taxon>
        <taxon>Pseudoduganella</taxon>
    </lineage>
</organism>
<feature type="domain" description="Histidine kinase" evidence="9">
    <location>
        <begin position="526"/>
        <end position="763"/>
    </location>
</feature>
<sequence>MRAHGYLAFIVGICLTAWACLFALDAQDQRIAELFARDTDKVTQDTDARLKTYFDTLLSIRAVLAVDDQLGRAEFHRYVQELRLQQRYPGFQAIQLVRRVPAAELERHIEKVRRDTSVDPAGYPQYQPHPSTVRDEHYLIEYSEPMKGNENAFGLDLTTFPAHLHALEMGRDSGELVATERVTLVQDASGQPGFIARLPVYRKGAPLATVEQRRAALTAFVAIVFRVSDLMREVIDPQLLRDMHIQINDAGYLSDGGATPPQLNNLMYDSAGRLSADRLRPAVVPGLEAHSTLNVGQRHWLIQFKGYPGGRYGREYETLMLIGGCGFLISTLIAALVVTLQRRREMAVRLRATLEELRALQDSAVVGIGLFSHGHIVRCNRGLEEMLGYPHGVLAGSAVAGLVPARGDDPFQCAAGGQRAYAELELVRRDGASLWCMVNGRMLDPQEPDKGSVWVLADISDRRKTEAALVESRSGLERSLRELAQQKAHAEQAHREMSGMVQTLQQAQASLITSEKMAALGALVAGIAHELNTPIGNSLLTATALADMVTVFERQLADGGVRRSVLDAHLHDAKTACNIIAVSLGKAADLITSFKQVAVDQTSDQRRRFALDGVLRDTLATYAAQLRRANCEVRVDVPASLEFDSYPGSVSQVISNLINNAMLHAFEGRDHGIITITARALDDDPPASGSAELRFADNGVGMNSRTLNQVYDPFFTTKMGQGGSGLGMNIVYNIVTGVLKGTIRIESTPAQGTTVIITLPRQVPQAAAA</sequence>
<dbReference type="GO" id="GO:0016020">
    <property type="term" value="C:membrane"/>
    <property type="evidence" value="ECO:0007669"/>
    <property type="project" value="UniProtKB-SubCell"/>
</dbReference>
<dbReference type="NCBIfam" id="TIGR00229">
    <property type="entry name" value="sensory_box"/>
    <property type="match status" value="1"/>
</dbReference>
<proteinExistence type="predicted"/>
<keyword evidence="6 8" id="KW-1133">Transmembrane helix</keyword>
<evidence type="ECO:0000256" key="1">
    <source>
        <dbReference type="ARBA" id="ARBA00000085"/>
    </source>
</evidence>
<feature type="domain" description="PAC" evidence="10">
    <location>
        <begin position="420"/>
        <end position="471"/>
    </location>
</feature>
<reference evidence="12" key="4">
    <citation type="submission" date="2024-05" db="EMBL/GenBank/DDBJ databases">
        <authorList>
            <person name="Sun Q."/>
            <person name="Zhou Y."/>
        </authorList>
    </citation>
    <scope>NUCLEOTIDE SEQUENCE</scope>
    <source>
        <strain evidence="12">CGMCC 1.15931</strain>
    </source>
</reference>
<dbReference type="Gene3D" id="3.30.450.350">
    <property type="entry name" value="CHASE domain"/>
    <property type="match status" value="1"/>
</dbReference>
<dbReference type="AlphaFoldDB" id="A0A6I3T4Z6"/>
<evidence type="ECO:0000313" key="15">
    <source>
        <dbReference type="Proteomes" id="UP000622638"/>
    </source>
</evidence>
<evidence type="ECO:0000256" key="3">
    <source>
        <dbReference type="ARBA" id="ARBA00012438"/>
    </source>
</evidence>
<dbReference type="SMART" id="SM01079">
    <property type="entry name" value="CHASE"/>
    <property type="match status" value="1"/>
</dbReference>
<keyword evidence="15" id="KW-1185">Reference proteome</keyword>
<dbReference type="Gene3D" id="3.30.565.10">
    <property type="entry name" value="Histidine kinase-like ATPase, C-terminal domain"/>
    <property type="match status" value="1"/>
</dbReference>
<reference evidence="15" key="2">
    <citation type="journal article" date="2019" name="Int. J. Syst. Evol. Microbiol.">
        <title>The Global Catalogue of Microorganisms (GCM) 10K type strain sequencing project: providing services to taxonomists for standard genome sequencing and annotation.</title>
        <authorList>
            <consortium name="The Broad Institute Genomics Platform"/>
            <consortium name="The Broad Institute Genome Sequencing Center for Infectious Disease"/>
            <person name="Wu L."/>
            <person name="Ma J."/>
        </authorList>
    </citation>
    <scope>NUCLEOTIDE SEQUENCE [LARGE SCALE GENOMIC DNA]</scope>
    <source>
        <strain evidence="15">CGMCC 1.15931</strain>
    </source>
</reference>
<evidence type="ECO:0000256" key="7">
    <source>
        <dbReference type="ARBA" id="ARBA00023136"/>
    </source>
</evidence>
<evidence type="ECO:0000313" key="13">
    <source>
        <dbReference type="EMBL" id="MTV54577.1"/>
    </source>
</evidence>
<reference evidence="13 14" key="3">
    <citation type="submission" date="2019-11" db="EMBL/GenBank/DDBJ databases">
        <title>Type strains purchased from KCTC, JCM and DSMZ.</title>
        <authorList>
            <person name="Lu H."/>
        </authorList>
    </citation>
    <scope>NUCLEOTIDE SEQUENCE [LARGE SCALE GENOMIC DNA]</scope>
    <source>
        <strain evidence="13 14">KCTC 52429</strain>
    </source>
</reference>
<feature type="domain" description="CHASE" evidence="11">
    <location>
        <begin position="66"/>
        <end position="234"/>
    </location>
</feature>
<comment type="caution">
    <text evidence="13">The sequence shown here is derived from an EMBL/GenBank/DDBJ whole genome shotgun (WGS) entry which is preliminary data.</text>
</comment>
<evidence type="ECO:0000256" key="8">
    <source>
        <dbReference type="SAM" id="Phobius"/>
    </source>
</evidence>
<dbReference type="InterPro" id="IPR003594">
    <property type="entry name" value="HATPase_dom"/>
</dbReference>
<dbReference type="RefSeq" id="WP_155471866.1">
    <property type="nucleotide sequence ID" value="NZ_BMKG01000004.1"/>
</dbReference>
<evidence type="ECO:0000313" key="14">
    <source>
        <dbReference type="Proteomes" id="UP000430634"/>
    </source>
</evidence>
<evidence type="ECO:0000256" key="4">
    <source>
        <dbReference type="ARBA" id="ARBA00022553"/>
    </source>
</evidence>
<dbReference type="PROSITE" id="PS50113">
    <property type="entry name" value="PAC"/>
    <property type="match status" value="1"/>
</dbReference>
<dbReference type="SMART" id="SM00387">
    <property type="entry name" value="HATPase_c"/>
    <property type="match status" value="1"/>
</dbReference>
<evidence type="ECO:0000313" key="12">
    <source>
        <dbReference type="EMBL" id="GGB93361.1"/>
    </source>
</evidence>
<dbReference type="Proteomes" id="UP000622638">
    <property type="component" value="Unassembled WGS sequence"/>
</dbReference>
<evidence type="ECO:0000256" key="6">
    <source>
        <dbReference type="ARBA" id="ARBA00022989"/>
    </source>
</evidence>
<comment type="subcellular location">
    <subcellularLocation>
        <location evidence="2">Membrane</location>
    </subcellularLocation>
</comment>
<evidence type="ECO:0000256" key="2">
    <source>
        <dbReference type="ARBA" id="ARBA00004370"/>
    </source>
</evidence>
<dbReference type="InterPro" id="IPR042240">
    <property type="entry name" value="CHASE_sf"/>
</dbReference>
<dbReference type="EMBL" id="WNKZ01000055">
    <property type="protein sequence ID" value="MTV54577.1"/>
    <property type="molecule type" value="Genomic_DNA"/>
</dbReference>
<dbReference type="InterPro" id="IPR000014">
    <property type="entry name" value="PAS"/>
</dbReference>
<dbReference type="InterPro" id="IPR005467">
    <property type="entry name" value="His_kinase_dom"/>
</dbReference>
<dbReference type="InterPro" id="IPR000700">
    <property type="entry name" value="PAS-assoc_C"/>
</dbReference>
<dbReference type="SUPFAM" id="SSF55874">
    <property type="entry name" value="ATPase domain of HSP90 chaperone/DNA topoisomerase II/histidine kinase"/>
    <property type="match status" value="1"/>
</dbReference>
<dbReference type="Pfam" id="PF13426">
    <property type="entry name" value="PAS_9"/>
    <property type="match status" value="1"/>
</dbReference>
<dbReference type="Gene3D" id="1.10.287.130">
    <property type="match status" value="1"/>
</dbReference>
<dbReference type="Pfam" id="PF02518">
    <property type="entry name" value="HATPase_c"/>
    <property type="match status" value="1"/>
</dbReference>
<evidence type="ECO:0000259" key="11">
    <source>
        <dbReference type="PROSITE" id="PS50839"/>
    </source>
</evidence>
<dbReference type="GO" id="GO:0000155">
    <property type="term" value="F:phosphorelay sensor kinase activity"/>
    <property type="evidence" value="ECO:0007669"/>
    <property type="project" value="InterPro"/>
</dbReference>
<protein>
    <recommendedName>
        <fullName evidence="3">histidine kinase</fullName>
        <ecNumber evidence="3">2.7.13.3</ecNumber>
    </recommendedName>
</protein>
<dbReference type="EMBL" id="BMKG01000004">
    <property type="protein sequence ID" value="GGB93361.1"/>
    <property type="molecule type" value="Genomic_DNA"/>
</dbReference>
<gene>
    <name evidence="12" type="ORF">GCM10011572_14210</name>
    <name evidence="13" type="ORF">GM672_17755</name>
</gene>
<name>A0A6I3T4Z6_9BURK</name>
<dbReference type="PROSITE" id="PS50109">
    <property type="entry name" value="HIS_KIN"/>
    <property type="match status" value="1"/>
</dbReference>
<dbReference type="PROSITE" id="PS50839">
    <property type="entry name" value="CHASE"/>
    <property type="match status" value="1"/>
</dbReference>
<evidence type="ECO:0000259" key="10">
    <source>
        <dbReference type="PROSITE" id="PS50113"/>
    </source>
</evidence>
<dbReference type="CDD" id="cd00082">
    <property type="entry name" value="HisKA"/>
    <property type="match status" value="1"/>
</dbReference>
<dbReference type="InterPro" id="IPR035965">
    <property type="entry name" value="PAS-like_dom_sf"/>
</dbReference>
<feature type="transmembrane region" description="Helical" evidence="8">
    <location>
        <begin position="319"/>
        <end position="340"/>
    </location>
</feature>
<dbReference type="OrthoDB" id="9812260at2"/>
<evidence type="ECO:0000256" key="5">
    <source>
        <dbReference type="ARBA" id="ARBA00022692"/>
    </source>
</evidence>